<dbReference type="InParanoid" id="D8PWY6"/>
<dbReference type="RefSeq" id="XP_003035203.1">
    <property type="nucleotide sequence ID" value="XM_003035157.1"/>
</dbReference>
<keyword evidence="2" id="KW-1185">Reference proteome</keyword>
<gene>
    <name evidence="1" type="ORF">SCHCODRAFT_105699</name>
</gene>
<dbReference type="AlphaFoldDB" id="D8PWY6"/>
<sequence length="140" mass="14917">MAATADDAVRNAMAAYTEVQTTAVTTLDATDLRLMSAVSQASVALDALRDLCPAALFESLIQQNLELVEQVESAIVTLLPMPQPVDPNALDQSARPASSLQLVQTKATEMTASLEKLLIPKLTFSEPSGQKIPQVPQVQV</sequence>
<dbReference type="EMBL" id="GL377303">
    <property type="protein sequence ID" value="EFJ00301.1"/>
    <property type="molecule type" value="Genomic_DNA"/>
</dbReference>
<dbReference type="HOGENOM" id="CLU_1836297_0_0_1"/>
<evidence type="ECO:0000313" key="2">
    <source>
        <dbReference type="Proteomes" id="UP000007431"/>
    </source>
</evidence>
<organism evidence="2">
    <name type="scientific">Schizophyllum commune (strain H4-8 / FGSC 9210)</name>
    <name type="common">Split gill fungus</name>
    <dbReference type="NCBI Taxonomy" id="578458"/>
    <lineage>
        <taxon>Eukaryota</taxon>
        <taxon>Fungi</taxon>
        <taxon>Dikarya</taxon>
        <taxon>Basidiomycota</taxon>
        <taxon>Agaricomycotina</taxon>
        <taxon>Agaricomycetes</taxon>
        <taxon>Agaricomycetidae</taxon>
        <taxon>Agaricales</taxon>
        <taxon>Schizophyllaceae</taxon>
        <taxon>Schizophyllum</taxon>
    </lineage>
</organism>
<evidence type="ECO:0000313" key="1">
    <source>
        <dbReference type="EMBL" id="EFJ00301.1"/>
    </source>
</evidence>
<name>D8PWY6_SCHCM</name>
<dbReference type="OrthoDB" id="10326766at2759"/>
<feature type="non-terminal residue" evidence="1">
    <location>
        <position position="140"/>
    </location>
</feature>
<dbReference type="GeneID" id="9594393"/>
<accession>D8PWY6</accession>
<protein>
    <submittedName>
        <fullName evidence="1">Uncharacterized protein</fullName>
    </submittedName>
</protein>
<proteinExistence type="predicted"/>
<dbReference type="VEuPathDB" id="FungiDB:SCHCODRAFT_02606032"/>
<reference evidence="1 2" key="1">
    <citation type="journal article" date="2010" name="Nat. Biotechnol.">
        <title>Genome sequence of the model mushroom Schizophyllum commune.</title>
        <authorList>
            <person name="Ohm R.A."/>
            <person name="de Jong J.F."/>
            <person name="Lugones L.G."/>
            <person name="Aerts A."/>
            <person name="Kothe E."/>
            <person name="Stajich J.E."/>
            <person name="de Vries R.P."/>
            <person name="Record E."/>
            <person name="Levasseur A."/>
            <person name="Baker S.E."/>
            <person name="Bartholomew K.A."/>
            <person name="Coutinho P.M."/>
            <person name="Erdmann S."/>
            <person name="Fowler T.J."/>
            <person name="Gathman A.C."/>
            <person name="Lombard V."/>
            <person name="Henrissat B."/>
            <person name="Knabe N."/>
            <person name="Kuees U."/>
            <person name="Lilly W.W."/>
            <person name="Lindquist E."/>
            <person name="Lucas S."/>
            <person name="Magnuson J.K."/>
            <person name="Piumi F."/>
            <person name="Raudaskoski M."/>
            <person name="Salamov A."/>
            <person name="Schmutz J."/>
            <person name="Schwarze F.W.M.R."/>
            <person name="vanKuyk P.A."/>
            <person name="Horton J.S."/>
            <person name="Grigoriev I.V."/>
            <person name="Woesten H.A.B."/>
        </authorList>
    </citation>
    <scope>NUCLEOTIDE SEQUENCE [LARGE SCALE GENOMIC DNA]</scope>
    <source>
        <strain evidence="2">H4-8 / FGSC 9210</strain>
    </source>
</reference>
<dbReference type="Proteomes" id="UP000007431">
    <property type="component" value="Unassembled WGS sequence"/>
</dbReference>
<dbReference type="KEGG" id="scm:SCHCO_02606032"/>